<comment type="caution">
    <text evidence="1">The sequence shown here is derived from an EMBL/GenBank/DDBJ whole genome shotgun (WGS) entry which is preliminary data.</text>
</comment>
<sequence length="114" mass="12669">MAYVGHESSRELPRDVLGCPAGSTLRPRDPTHETCYWVLAVHGGPLAKMSGRGATPHCEQIVNPCRKARRHVGHIVWDHCQMSAYGMGVRLKMVLLGRGIEDGYDEGVRRECTE</sequence>
<accession>A0AAW2PKU3</accession>
<proteinExistence type="predicted"/>
<gene>
    <name evidence="1" type="ORF">Sradi_3993300</name>
</gene>
<protein>
    <submittedName>
        <fullName evidence="1">Uncharacterized protein</fullName>
    </submittedName>
</protein>
<dbReference type="AlphaFoldDB" id="A0AAW2PKU3"/>
<organism evidence="1">
    <name type="scientific">Sesamum radiatum</name>
    <name type="common">Black benniseed</name>
    <dbReference type="NCBI Taxonomy" id="300843"/>
    <lineage>
        <taxon>Eukaryota</taxon>
        <taxon>Viridiplantae</taxon>
        <taxon>Streptophyta</taxon>
        <taxon>Embryophyta</taxon>
        <taxon>Tracheophyta</taxon>
        <taxon>Spermatophyta</taxon>
        <taxon>Magnoliopsida</taxon>
        <taxon>eudicotyledons</taxon>
        <taxon>Gunneridae</taxon>
        <taxon>Pentapetalae</taxon>
        <taxon>asterids</taxon>
        <taxon>lamiids</taxon>
        <taxon>Lamiales</taxon>
        <taxon>Pedaliaceae</taxon>
        <taxon>Sesamum</taxon>
    </lineage>
</organism>
<evidence type="ECO:0000313" key="1">
    <source>
        <dbReference type="EMBL" id="KAL0355464.1"/>
    </source>
</evidence>
<name>A0AAW2PKU3_SESRA</name>
<dbReference type="EMBL" id="JACGWJ010000017">
    <property type="protein sequence ID" value="KAL0355464.1"/>
    <property type="molecule type" value="Genomic_DNA"/>
</dbReference>
<reference evidence="1" key="1">
    <citation type="submission" date="2020-06" db="EMBL/GenBank/DDBJ databases">
        <authorList>
            <person name="Li T."/>
            <person name="Hu X."/>
            <person name="Zhang T."/>
            <person name="Song X."/>
            <person name="Zhang H."/>
            <person name="Dai N."/>
            <person name="Sheng W."/>
            <person name="Hou X."/>
            <person name="Wei L."/>
        </authorList>
    </citation>
    <scope>NUCLEOTIDE SEQUENCE</scope>
    <source>
        <strain evidence="1">G02</strain>
        <tissue evidence="1">Leaf</tissue>
    </source>
</reference>
<reference evidence="1" key="2">
    <citation type="journal article" date="2024" name="Plant">
        <title>Genomic evolution and insights into agronomic trait innovations of Sesamum species.</title>
        <authorList>
            <person name="Miao H."/>
            <person name="Wang L."/>
            <person name="Qu L."/>
            <person name="Liu H."/>
            <person name="Sun Y."/>
            <person name="Le M."/>
            <person name="Wang Q."/>
            <person name="Wei S."/>
            <person name="Zheng Y."/>
            <person name="Lin W."/>
            <person name="Duan Y."/>
            <person name="Cao H."/>
            <person name="Xiong S."/>
            <person name="Wang X."/>
            <person name="Wei L."/>
            <person name="Li C."/>
            <person name="Ma Q."/>
            <person name="Ju M."/>
            <person name="Zhao R."/>
            <person name="Li G."/>
            <person name="Mu C."/>
            <person name="Tian Q."/>
            <person name="Mei H."/>
            <person name="Zhang T."/>
            <person name="Gao T."/>
            <person name="Zhang H."/>
        </authorList>
    </citation>
    <scope>NUCLEOTIDE SEQUENCE</scope>
    <source>
        <strain evidence="1">G02</strain>
    </source>
</reference>